<feature type="transmembrane region" description="Helical" evidence="6">
    <location>
        <begin position="12"/>
        <end position="30"/>
    </location>
</feature>
<feature type="transmembrane region" description="Helical" evidence="6">
    <location>
        <begin position="334"/>
        <end position="351"/>
    </location>
</feature>
<evidence type="ECO:0000256" key="5">
    <source>
        <dbReference type="SAM" id="MobiDB-lite"/>
    </source>
</evidence>
<feature type="transmembrane region" description="Helical" evidence="6">
    <location>
        <begin position="107"/>
        <end position="129"/>
    </location>
</feature>
<protein>
    <recommendedName>
        <fullName evidence="7">Major facilitator superfamily (MFS) profile domain-containing protein</fullName>
    </recommendedName>
</protein>
<feature type="transmembrane region" description="Helical" evidence="6">
    <location>
        <begin position="172"/>
        <end position="194"/>
    </location>
</feature>
<feature type="compositionally biased region" description="Low complexity" evidence="5">
    <location>
        <begin position="458"/>
        <end position="473"/>
    </location>
</feature>
<dbReference type="Proteomes" id="UP001347796">
    <property type="component" value="Unassembled WGS sequence"/>
</dbReference>
<feature type="domain" description="Major facilitator superfamily (MFS) profile" evidence="7">
    <location>
        <begin position="15"/>
        <end position="447"/>
    </location>
</feature>
<dbReference type="EMBL" id="JAZGQO010000007">
    <property type="protein sequence ID" value="KAK6183629.1"/>
    <property type="molecule type" value="Genomic_DNA"/>
</dbReference>
<evidence type="ECO:0000313" key="9">
    <source>
        <dbReference type="Proteomes" id="UP001347796"/>
    </source>
</evidence>
<dbReference type="SUPFAM" id="SSF103473">
    <property type="entry name" value="MFS general substrate transporter"/>
    <property type="match status" value="1"/>
</dbReference>
<dbReference type="Pfam" id="PF07690">
    <property type="entry name" value="MFS_1"/>
    <property type="match status" value="1"/>
</dbReference>
<dbReference type="InterPro" id="IPR011701">
    <property type="entry name" value="MFS"/>
</dbReference>
<organism evidence="8 9">
    <name type="scientific">Patella caerulea</name>
    <name type="common">Rayed Mediterranean limpet</name>
    <dbReference type="NCBI Taxonomy" id="87958"/>
    <lineage>
        <taxon>Eukaryota</taxon>
        <taxon>Metazoa</taxon>
        <taxon>Spiralia</taxon>
        <taxon>Lophotrochozoa</taxon>
        <taxon>Mollusca</taxon>
        <taxon>Gastropoda</taxon>
        <taxon>Patellogastropoda</taxon>
        <taxon>Patelloidea</taxon>
        <taxon>Patellidae</taxon>
        <taxon>Patella</taxon>
    </lineage>
</organism>
<keyword evidence="2 6" id="KW-0812">Transmembrane</keyword>
<dbReference type="AlphaFoldDB" id="A0AAN8PVK2"/>
<comment type="caution">
    <text evidence="8">The sequence shown here is derived from an EMBL/GenBank/DDBJ whole genome shotgun (WGS) entry which is preliminary data.</text>
</comment>
<feature type="transmembrane region" description="Helical" evidence="6">
    <location>
        <begin position="200"/>
        <end position="222"/>
    </location>
</feature>
<evidence type="ECO:0000256" key="1">
    <source>
        <dbReference type="ARBA" id="ARBA00004141"/>
    </source>
</evidence>
<evidence type="ECO:0000256" key="6">
    <source>
        <dbReference type="SAM" id="Phobius"/>
    </source>
</evidence>
<evidence type="ECO:0000256" key="4">
    <source>
        <dbReference type="ARBA" id="ARBA00023136"/>
    </source>
</evidence>
<dbReference type="InterPro" id="IPR020846">
    <property type="entry name" value="MFS_dom"/>
</dbReference>
<sequence length="480" mass="53463">MALPCSHFRVTVEPVMFIYMMAVFITYPAFQALIYSKVCVHQYNTTFCQDLKNSSANMSEFRDEEDFVQSETSHLILMNNVAVLVPSCVFVLFFLSPLVDHVSHKAAILITASFGVFANVTNLLNSVYIDLDASYLLIGSIISGCGGSFTAMMMVIYSYITNISADESKTVRVSFVEAMIFLAGTIGVFCSGLMVDRLGFVFTFSFTTGLFVVLILYVLIWLPDVKSDRRTAADIGCTGRMVSRVSGILEFIRKERDEGVKLFIGLMILVLLLLMIVTSGEIDVLYLYVTRHPLNWSTTMYGYLKGLENFLRGITLITVMPVLKYKFHLKDTTLIIVGLLTRITAFIFYSFQHTWTMFTGGAVSMFSGFPSAGIRSGVSQLVHKDEHGRLFGLIASLESIATIIATVIFNYVYPASLSFYPGFCFLLLAAIVIIGLFIILWLRIKMPVPNYYGKFEMSESSTSSNDDLSSSTTINGLNTL</sequence>
<feature type="transmembrane region" description="Helical" evidence="6">
    <location>
        <begin position="419"/>
        <end position="442"/>
    </location>
</feature>
<proteinExistence type="predicted"/>
<evidence type="ECO:0000256" key="3">
    <source>
        <dbReference type="ARBA" id="ARBA00022989"/>
    </source>
</evidence>
<feature type="transmembrane region" description="Helical" evidence="6">
    <location>
        <begin position="262"/>
        <end position="289"/>
    </location>
</feature>
<dbReference type="PROSITE" id="PS50850">
    <property type="entry name" value="MFS"/>
    <property type="match status" value="1"/>
</dbReference>
<dbReference type="PANTHER" id="PTHR23507:SF1">
    <property type="entry name" value="FI18259P1-RELATED"/>
    <property type="match status" value="1"/>
</dbReference>
<keyword evidence="9" id="KW-1185">Reference proteome</keyword>
<name>A0AAN8PVK2_PATCE</name>
<feature type="transmembrane region" description="Helical" evidence="6">
    <location>
        <begin position="135"/>
        <end position="160"/>
    </location>
</feature>
<dbReference type="PANTHER" id="PTHR23507">
    <property type="entry name" value="ZGC:174356"/>
    <property type="match status" value="1"/>
</dbReference>
<comment type="subcellular location">
    <subcellularLocation>
        <location evidence="1">Membrane</location>
        <topology evidence="1">Multi-pass membrane protein</topology>
    </subcellularLocation>
</comment>
<feature type="transmembrane region" description="Helical" evidence="6">
    <location>
        <begin position="390"/>
        <end position="413"/>
    </location>
</feature>
<dbReference type="GO" id="GO:0022857">
    <property type="term" value="F:transmembrane transporter activity"/>
    <property type="evidence" value="ECO:0007669"/>
    <property type="project" value="InterPro"/>
</dbReference>
<evidence type="ECO:0000313" key="8">
    <source>
        <dbReference type="EMBL" id="KAK6183629.1"/>
    </source>
</evidence>
<gene>
    <name evidence="8" type="ORF">SNE40_011067</name>
</gene>
<evidence type="ECO:0000256" key="2">
    <source>
        <dbReference type="ARBA" id="ARBA00022692"/>
    </source>
</evidence>
<keyword evidence="4 6" id="KW-0472">Membrane</keyword>
<feature type="region of interest" description="Disordered" evidence="5">
    <location>
        <begin position="458"/>
        <end position="480"/>
    </location>
</feature>
<keyword evidence="3 6" id="KW-1133">Transmembrane helix</keyword>
<dbReference type="GO" id="GO:0016020">
    <property type="term" value="C:membrane"/>
    <property type="evidence" value="ECO:0007669"/>
    <property type="project" value="UniProtKB-SubCell"/>
</dbReference>
<dbReference type="Gene3D" id="1.20.1250.20">
    <property type="entry name" value="MFS general substrate transporter like domains"/>
    <property type="match status" value="1"/>
</dbReference>
<feature type="transmembrane region" description="Helical" evidence="6">
    <location>
        <begin position="75"/>
        <end position="95"/>
    </location>
</feature>
<reference evidence="8 9" key="1">
    <citation type="submission" date="2024-01" db="EMBL/GenBank/DDBJ databases">
        <title>The genome of the rayed Mediterranean limpet Patella caerulea (Linnaeus, 1758).</title>
        <authorList>
            <person name="Anh-Thu Weber A."/>
            <person name="Halstead-Nussloch G."/>
        </authorList>
    </citation>
    <scope>NUCLEOTIDE SEQUENCE [LARGE SCALE GENOMIC DNA]</scope>
    <source>
        <strain evidence="8">AATW-2023a</strain>
        <tissue evidence="8">Whole specimen</tissue>
    </source>
</reference>
<evidence type="ECO:0000259" key="7">
    <source>
        <dbReference type="PROSITE" id="PS50850"/>
    </source>
</evidence>
<dbReference type="InterPro" id="IPR036259">
    <property type="entry name" value="MFS_trans_sf"/>
</dbReference>
<accession>A0AAN8PVK2</accession>